<keyword evidence="4" id="KW-0997">Cell inner membrane</keyword>
<keyword evidence="9" id="KW-0133">Cell shape</keyword>
<feature type="region of interest" description="Disordered" evidence="14">
    <location>
        <begin position="631"/>
        <end position="659"/>
    </location>
</feature>
<dbReference type="InterPro" id="IPR036138">
    <property type="entry name" value="PBP_dimer_sf"/>
</dbReference>
<dbReference type="Pfam" id="PF03717">
    <property type="entry name" value="PBP_dimer"/>
    <property type="match status" value="1"/>
</dbReference>
<reference evidence="17" key="1">
    <citation type="submission" date="2017-08" db="EMBL/GenBank/DDBJ databases">
        <authorList>
            <person name="Imhoff J.F."/>
            <person name="Rahn T."/>
            <person name="Kuenzel S."/>
            <person name="Neulinger S.C."/>
        </authorList>
    </citation>
    <scope>NUCLEOTIDE SEQUENCE</scope>
    <source>
        <strain evidence="17">DSM 9154</strain>
    </source>
</reference>
<dbReference type="InterPro" id="IPR005311">
    <property type="entry name" value="PBP_dimer"/>
</dbReference>
<dbReference type="Pfam" id="PF00905">
    <property type="entry name" value="Transpeptidase"/>
    <property type="match status" value="1"/>
</dbReference>
<accession>A0A934UYG6</accession>
<dbReference type="InterPro" id="IPR001460">
    <property type="entry name" value="PCN-bd_Tpept"/>
</dbReference>
<organism evidence="17 18">
    <name type="scientific">Rhodovibrio salinarum</name>
    <dbReference type="NCBI Taxonomy" id="1087"/>
    <lineage>
        <taxon>Bacteria</taxon>
        <taxon>Pseudomonadati</taxon>
        <taxon>Pseudomonadota</taxon>
        <taxon>Alphaproteobacteria</taxon>
        <taxon>Rhodospirillales</taxon>
        <taxon>Rhodovibrionaceae</taxon>
        <taxon>Rhodovibrio</taxon>
    </lineage>
</organism>
<dbReference type="GO" id="GO:0009252">
    <property type="term" value="P:peptidoglycan biosynthetic process"/>
    <property type="evidence" value="ECO:0007669"/>
    <property type="project" value="UniProtKB-KW"/>
</dbReference>
<dbReference type="EMBL" id="NRRE01000005">
    <property type="protein sequence ID" value="MBK1695669.1"/>
    <property type="molecule type" value="Genomic_DNA"/>
</dbReference>
<evidence type="ECO:0000256" key="12">
    <source>
        <dbReference type="ARBA" id="ARBA00023136"/>
    </source>
</evidence>
<evidence type="ECO:0000256" key="3">
    <source>
        <dbReference type="ARBA" id="ARBA00022475"/>
    </source>
</evidence>
<protein>
    <submittedName>
        <fullName evidence="17">Penicillin-binding protein 2</fullName>
    </submittedName>
</protein>
<evidence type="ECO:0000256" key="6">
    <source>
        <dbReference type="ARBA" id="ARBA00022670"/>
    </source>
</evidence>
<dbReference type="InterPro" id="IPR012338">
    <property type="entry name" value="Beta-lactam/transpept-like"/>
</dbReference>
<dbReference type="InterPro" id="IPR017790">
    <property type="entry name" value="Penicillin-binding_protein_2"/>
</dbReference>
<dbReference type="GO" id="GO:0008658">
    <property type="term" value="F:penicillin binding"/>
    <property type="evidence" value="ECO:0007669"/>
    <property type="project" value="InterPro"/>
</dbReference>
<dbReference type="InterPro" id="IPR050515">
    <property type="entry name" value="Beta-lactam/transpept"/>
</dbReference>
<evidence type="ECO:0000256" key="9">
    <source>
        <dbReference type="ARBA" id="ARBA00022960"/>
    </source>
</evidence>
<dbReference type="GO" id="GO:0005886">
    <property type="term" value="C:plasma membrane"/>
    <property type="evidence" value="ECO:0007669"/>
    <property type="project" value="UniProtKB-SubCell"/>
</dbReference>
<dbReference type="PANTHER" id="PTHR30627:SF2">
    <property type="entry name" value="PEPTIDOGLYCAN D,D-TRANSPEPTIDASE MRDA"/>
    <property type="match status" value="1"/>
</dbReference>
<feature type="domain" description="Penicillin-binding protein dimerisation" evidence="16">
    <location>
        <begin position="59"/>
        <end position="230"/>
    </location>
</feature>
<evidence type="ECO:0000256" key="14">
    <source>
        <dbReference type="SAM" id="MobiDB-lite"/>
    </source>
</evidence>
<dbReference type="NCBIfam" id="TIGR03423">
    <property type="entry name" value="pbp2_mrdA"/>
    <property type="match status" value="1"/>
</dbReference>
<evidence type="ECO:0000256" key="2">
    <source>
        <dbReference type="ARBA" id="ARBA00004236"/>
    </source>
</evidence>
<dbReference type="GO" id="GO:0009002">
    <property type="term" value="F:serine-type D-Ala-D-Ala carboxypeptidase activity"/>
    <property type="evidence" value="ECO:0007669"/>
    <property type="project" value="InterPro"/>
</dbReference>
<keyword evidence="13" id="KW-0961">Cell wall biogenesis/degradation</keyword>
<evidence type="ECO:0000256" key="1">
    <source>
        <dbReference type="ARBA" id="ARBA00004167"/>
    </source>
</evidence>
<evidence type="ECO:0000259" key="16">
    <source>
        <dbReference type="Pfam" id="PF03717"/>
    </source>
</evidence>
<evidence type="ECO:0000256" key="7">
    <source>
        <dbReference type="ARBA" id="ARBA00022692"/>
    </source>
</evidence>
<comment type="caution">
    <text evidence="17">The sequence shown here is derived from an EMBL/GenBank/DDBJ whole genome shotgun (WGS) entry which is preliminary data.</text>
</comment>
<feature type="domain" description="Penicillin-binding protein transpeptidase" evidence="15">
    <location>
        <begin position="264"/>
        <end position="628"/>
    </location>
</feature>
<dbReference type="Proteomes" id="UP000778970">
    <property type="component" value="Unassembled WGS sequence"/>
</dbReference>
<dbReference type="GO" id="GO:0006508">
    <property type="term" value="P:proteolysis"/>
    <property type="evidence" value="ECO:0007669"/>
    <property type="project" value="UniProtKB-KW"/>
</dbReference>
<keyword evidence="5" id="KW-0121">Carboxypeptidase</keyword>
<evidence type="ECO:0000256" key="11">
    <source>
        <dbReference type="ARBA" id="ARBA00022989"/>
    </source>
</evidence>
<keyword evidence="6" id="KW-0645">Protease</keyword>
<dbReference type="GO" id="GO:0071555">
    <property type="term" value="P:cell wall organization"/>
    <property type="evidence" value="ECO:0007669"/>
    <property type="project" value="UniProtKB-KW"/>
</dbReference>
<evidence type="ECO:0000256" key="4">
    <source>
        <dbReference type="ARBA" id="ARBA00022519"/>
    </source>
</evidence>
<keyword evidence="11" id="KW-1133">Transmembrane helix</keyword>
<sequence>MNEDHSRFKTFSRRAALLGGGKALLFGALAARLYYLQVVESDKYATLAEDNRISLRLLPPPRGRILDRFGIPLAANEQNYKVVLVAEQANDVERTLDRLGQVIELSADERARIMTEVRKKRAFVPVTVREYLDWQTVSRIEVNAPDLPGISIDVGQTRAYPFGKEMAHVLGYVAAVSEAELKAAEDPLLELPGFKIGKNGLEKEYDEKLRGTAGTTTVEVNAVGRTIRELKREEGTPGQDLVLSVDNQLQAYVQQRLAGEKSASVVLLDIATGGVLALGSVPSYDPNAFNLGISSSHWRQLLNDPLHPLTNKATAGLYNPGSTYKMVVALAALEAGIDPAEEVYCPGHYDLGNARFHCWKRWGHGKMDMHAAIKESCDVYFYDVSRRVGVDNIAAMSNKLGLGARTGLDLPGERGGTIPTKAWKRAQIGEPWQGGETLVTSIGQGFVLTSPLQLAVMTARIAGGHAVTPHFARDLQPRGDDDPTAQAVDAAQAMAARQGDPAEAAAATPAARAGLFPKLDIPEADLALIRDAMDAVVNERGGTAYSKRITREGWAMAGKTGTSQVRRITMAERRQGVVENEDLPWRRRDHGLYVAFAPVHAPRYACAVVVEHGGGGSSAAAPIGRDVLTEAQRLDPLANDSPRQIADAPSRTQGTGRMP</sequence>
<evidence type="ECO:0000313" key="17">
    <source>
        <dbReference type="EMBL" id="MBK1695669.1"/>
    </source>
</evidence>
<evidence type="ECO:0000313" key="18">
    <source>
        <dbReference type="Proteomes" id="UP000778970"/>
    </source>
</evidence>
<comment type="subcellular location">
    <subcellularLocation>
        <location evidence="2">Cell membrane</location>
    </subcellularLocation>
    <subcellularLocation>
        <location evidence="1">Membrane</location>
        <topology evidence="1">Single-pass membrane protein</topology>
    </subcellularLocation>
</comment>
<reference evidence="17" key="2">
    <citation type="journal article" date="2020" name="Microorganisms">
        <title>Osmotic Adaptation and Compatible Solute Biosynthesis of Phototrophic Bacteria as Revealed from Genome Analyses.</title>
        <authorList>
            <person name="Imhoff J.F."/>
            <person name="Rahn T."/>
            <person name="Kunzel S."/>
            <person name="Keller A."/>
            <person name="Neulinger S.C."/>
        </authorList>
    </citation>
    <scope>NUCLEOTIDE SEQUENCE</scope>
    <source>
        <strain evidence="17">DSM 9154</strain>
    </source>
</reference>
<proteinExistence type="predicted"/>
<keyword evidence="8" id="KW-0378">Hydrolase</keyword>
<keyword evidence="3" id="KW-1003">Cell membrane</keyword>
<keyword evidence="18" id="KW-1185">Reference proteome</keyword>
<dbReference type="Gene3D" id="3.40.710.10">
    <property type="entry name" value="DD-peptidase/beta-lactamase superfamily"/>
    <property type="match status" value="1"/>
</dbReference>
<evidence type="ECO:0000259" key="15">
    <source>
        <dbReference type="Pfam" id="PF00905"/>
    </source>
</evidence>
<dbReference type="SUPFAM" id="SSF56601">
    <property type="entry name" value="beta-lactamase/transpeptidase-like"/>
    <property type="match status" value="1"/>
</dbReference>
<dbReference type="GO" id="GO:0071972">
    <property type="term" value="F:peptidoglycan L,D-transpeptidase activity"/>
    <property type="evidence" value="ECO:0007669"/>
    <property type="project" value="TreeGrafter"/>
</dbReference>
<dbReference type="Gene3D" id="3.90.1310.10">
    <property type="entry name" value="Penicillin-binding protein 2a (Domain 2)"/>
    <property type="match status" value="1"/>
</dbReference>
<dbReference type="GO" id="GO:0008360">
    <property type="term" value="P:regulation of cell shape"/>
    <property type="evidence" value="ECO:0007669"/>
    <property type="project" value="UniProtKB-KW"/>
</dbReference>
<dbReference type="AlphaFoldDB" id="A0A934UYG6"/>
<keyword evidence="10" id="KW-0573">Peptidoglycan synthesis</keyword>
<gene>
    <name evidence="17" type="primary">mrdA</name>
    <name evidence="17" type="ORF">CKO21_00210</name>
</gene>
<keyword evidence="12" id="KW-0472">Membrane</keyword>
<name>A0A934UYG6_9PROT</name>
<feature type="compositionally biased region" description="Polar residues" evidence="14">
    <location>
        <begin position="650"/>
        <end position="659"/>
    </location>
</feature>
<evidence type="ECO:0000256" key="5">
    <source>
        <dbReference type="ARBA" id="ARBA00022645"/>
    </source>
</evidence>
<keyword evidence="7" id="KW-0812">Transmembrane</keyword>
<dbReference type="Gene3D" id="3.30.1390.30">
    <property type="entry name" value="Penicillin-binding protein 2a, domain 3"/>
    <property type="match status" value="1"/>
</dbReference>
<dbReference type="SUPFAM" id="SSF56519">
    <property type="entry name" value="Penicillin binding protein dimerisation domain"/>
    <property type="match status" value="1"/>
</dbReference>
<evidence type="ECO:0000256" key="13">
    <source>
        <dbReference type="ARBA" id="ARBA00023316"/>
    </source>
</evidence>
<evidence type="ECO:0000256" key="10">
    <source>
        <dbReference type="ARBA" id="ARBA00022984"/>
    </source>
</evidence>
<dbReference type="PANTHER" id="PTHR30627">
    <property type="entry name" value="PEPTIDOGLYCAN D,D-TRANSPEPTIDASE"/>
    <property type="match status" value="1"/>
</dbReference>
<evidence type="ECO:0000256" key="8">
    <source>
        <dbReference type="ARBA" id="ARBA00022801"/>
    </source>
</evidence>